<reference evidence="6" key="3">
    <citation type="submission" date="2025-09" db="UniProtKB">
        <authorList>
            <consortium name="Ensembl"/>
        </authorList>
    </citation>
    <scope>IDENTIFICATION</scope>
    <source>
        <strain evidence="6">breed Abyssinian</strain>
    </source>
</reference>
<sequence length="237" mass="25747">PRLGNSDTEKCTRSSSSSAPSSTIFPGRRDCAGLGGRLETKRGGADCRREHTARSRRTCTAAVVSAALRRKLRCPASWCERSLLSLAFPTVLSRLPLPQSFWINLSHLPPFRSGPDLTRVSTQGRGLHFRHYPTLPESAETVRCHGGYVHSSAAANAGLRSLLLQRSRGGRASASGASIDIHLKKDTRRGVVNNQQTDWSFKLDGVLHNASQDLVYETVAKDVVAQALDGYNGNLVN</sequence>
<comment type="caution">
    <text evidence="3">Lacks conserved residue(s) required for the propagation of feature annotation.</text>
</comment>
<dbReference type="Proteomes" id="UP000823872">
    <property type="component" value="Chromosome A2"/>
</dbReference>
<keyword evidence="1" id="KW-0547">Nucleotide-binding</keyword>
<dbReference type="InterPro" id="IPR001752">
    <property type="entry name" value="Kinesin_motor_dom"/>
</dbReference>
<keyword evidence="7" id="KW-1185">Reference proteome</keyword>
<feature type="domain" description="Kinesin motor" evidence="5">
    <location>
        <begin position="154"/>
        <end position="237"/>
    </location>
</feature>
<proteinExistence type="inferred from homology"/>
<name>A0ABI7Z6U6_FELCA</name>
<evidence type="ECO:0000259" key="5">
    <source>
        <dbReference type="PROSITE" id="PS50067"/>
    </source>
</evidence>
<reference evidence="6 7" key="1">
    <citation type="submission" date="2021-02" db="EMBL/GenBank/DDBJ databases">
        <title>Safari Cat Assemblies.</title>
        <authorList>
            <person name="Bredemeyer K.R."/>
            <person name="Murphy W.J."/>
        </authorList>
    </citation>
    <scope>NUCLEOTIDE SEQUENCE [LARGE SCALE GENOMIC DNA]</scope>
</reference>
<dbReference type="PROSITE" id="PS50067">
    <property type="entry name" value="KINESIN_MOTOR_2"/>
    <property type="match status" value="1"/>
</dbReference>
<keyword evidence="2" id="KW-0067">ATP-binding</keyword>
<gene>
    <name evidence="6" type="primary">KIF9</name>
</gene>
<evidence type="ECO:0000256" key="1">
    <source>
        <dbReference type="ARBA" id="ARBA00022741"/>
    </source>
</evidence>
<evidence type="ECO:0000256" key="4">
    <source>
        <dbReference type="SAM" id="MobiDB-lite"/>
    </source>
</evidence>
<evidence type="ECO:0000313" key="7">
    <source>
        <dbReference type="Proteomes" id="UP000823872"/>
    </source>
</evidence>
<evidence type="ECO:0000256" key="2">
    <source>
        <dbReference type="ARBA" id="ARBA00022840"/>
    </source>
</evidence>
<organism evidence="6 7">
    <name type="scientific">Felis catus</name>
    <name type="common">Cat</name>
    <name type="synonym">Felis silvestris catus</name>
    <dbReference type="NCBI Taxonomy" id="9685"/>
    <lineage>
        <taxon>Eukaryota</taxon>
        <taxon>Metazoa</taxon>
        <taxon>Chordata</taxon>
        <taxon>Craniata</taxon>
        <taxon>Vertebrata</taxon>
        <taxon>Euteleostomi</taxon>
        <taxon>Mammalia</taxon>
        <taxon>Eutheria</taxon>
        <taxon>Laurasiatheria</taxon>
        <taxon>Carnivora</taxon>
        <taxon>Feliformia</taxon>
        <taxon>Felidae</taxon>
        <taxon>Felinae</taxon>
        <taxon>Felis</taxon>
    </lineage>
</organism>
<reference evidence="6" key="2">
    <citation type="submission" date="2025-08" db="UniProtKB">
        <authorList>
            <consortium name="Ensembl"/>
        </authorList>
    </citation>
    <scope>IDENTIFICATION</scope>
    <source>
        <strain evidence="6">breed Abyssinian</strain>
    </source>
</reference>
<dbReference type="Gene3D" id="3.40.850.10">
    <property type="entry name" value="Kinesin motor domain"/>
    <property type="match status" value="1"/>
</dbReference>
<comment type="similarity">
    <text evidence="3">Belongs to the TRAFAC class myosin-kinesin ATPase superfamily. Kinesin family.</text>
</comment>
<protein>
    <recommendedName>
        <fullName evidence="5">Kinesin motor domain-containing protein</fullName>
    </recommendedName>
</protein>
<feature type="region of interest" description="Disordered" evidence="4">
    <location>
        <begin position="1"/>
        <end position="24"/>
    </location>
</feature>
<dbReference type="GeneTree" id="ENSGT00940000158533"/>
<dbReference type="InterPro" id="IPR036961">
    <property type="entry name" value="Kinesin_motor_dom_sf"/>
</dbReference>
<accession>A0ABI7Z6U6</accession>
<evidence type="ECO:0000313" key="6">
    <source>
        <dbReference type="Ensembl" id="ENSFCTP00005042439.1"/>
    </source>
</evidence>
<dbReference type="Ensembl" id="ENSFCTT00005057775.1">
    <property type="protein sequence ID" value="ENSFCTP00005042439.1"/>
    <property type="gene ID" value="ENSFCTG00005020121.1"/>
</dbReference>
<evidence type="ECO:0000256" key="3">
    <source>
        <dbReference type="PROSITE-ProRule" id="PRU00283"/>
    </source>
</evidence>